<feature type="coiled-coil region" evidence="1">
    <location>
        <begin position="608"/>
        <end position="642"/>
    </location>
</feature>
<dbReference type="PANTHER" id="PTHR31511:SF12">
    <property type="entry name" value="RHO TERMINATION FACTOR N-TERMINAL DOMAIN-CONTAINING PROTEIN"/>
    <property type="match status" value="1"/>
</dbReference>
<dbReference type="AlphaFoldDB" id="A0A836JZ18"/>
<dbReference type="SUPFAM" id="SSF54060">
    <property type="entry name" value="His-Me finger endonucleases"/>
    <property type="match status" value="1"/>
</dbReference>
<evidence type="ECO:0000256" key="1">
    <source>
        <dbReference type="SAM" id="Coils"/>
    </source>
</evidence>
<proteinExistence type="predicted"/>
<feature type="non-terminal residue" evidence="2">
    <location>
        <position position="1065"/>
    </location>
</feature>
<dbReference type="InterPro" id="IPR013083">
    <property type="entry name" value="Znf_RING/FYVE/PHD"/>
</dbReference>
<dbReference type="Proteomes" id="UP000669903">
    <property type="component" value="Unassembled WGS sequence"/>
</dbReference>
<sequence>MTLKDNSKFEHLNAVSINVYGIENGQILPLRLTDDKKEKHVNMLHVQDPRNDGVSHFAWIKNLSRLVSAQISGKKNKKYFCDRCLHYFSSCEKLQSHAVNRQKINDCAEAFSIGYYVRCAYDILLSYHFRRDEDCIVWFARQFNDLPHRVKNILSANLLMEALFKKQWEAYRSATRCHICKKPFAPDDTRVRDHCHLTGKYHCPAHSNCNLNYKNLHTLNFDGSKTLRTLSAIAPDLPTGYILEVDLEIRSICTRYVIYYRNLQQWIRHSLRVTKIHRMLQFALFPWLCDYIELNAQFRTRAKNDFEKNLYKLMNNAVFGRTIQRGGNDRETENFHSRSIIAENLIAVEMRKLEVKFNKLIYVGMCVLDISKVCLYKFHEYMSPMYHDKCKIMYTDTDSLIYYIECDDAYETMKRDIARDLMMNENNGALMIGFIGFRAKMYAVTMNSKKDTKKVKSVKTITFDDYTRCLNAEMEMIRRQSCIRSKVHNIRIENRSEHWRNRLKRRGEIRSCARFRIRGKISNDVEKVRNNVEEVSKSVNALLTKVSNEIQRSVTDLRQRMHDTWTEEMLKTNEIERGVTDLRQRMNNTVTKETLEKSFKTTGRDTIVRALQDTRKDISNDVKKVRNNVEEVSKSVNALSTKREIDAAFKSRILTSAVVNADYIESRRFLENAREIVLERVRDEIATKRAMISVCTTNNACFAIENKQVLPLRLTSDKKEKHVNVLYVFESRILTGAVINSNDKRANKSNYKEQRDILMHRYARVIRATDQRNDSLDHFAWIKNLSRFVRSQITRNKNKKYFCNRSCEKLQSREVDCQKVNNCTIRLPSEDDRWFEFGNYNNQKEGYQFCSSGTRPTKRLARGDAGRASEEANTKIGIGMKPKRRYLDPYKYGRGLYLRKKNVEEIRMPSGAITNVQVNVLAYFRGVFMRDTLPMNGAHRNESGIVNLDDATGPGIHWVAYAKRNNDSFGNLRPPKELLRYFGNGAKTIETVLNHLHKAGYKKKLDVWVSHELSVKNMIDRIKICDTLLKRNKIASFLKRMITGDKKWITYDNRKRSWIKEGEKA</sequence>
<dbReference type="InterPro" id="IPR044925">
    <property type="entry name" value="His-Me_finger_sf"/>
</dbReference>
<dbReference type="InterPro" id="IPR043502">
    <property type="entry name" value="DNA/RNA_pol_sf"/>
</dbReference>
<dbReference type="GO" id="GO:0003676">
    <property type="term" value="F:nucleic acid binding"/>
    <property type="evidence" value="ECO:0007669"/>
    <property type="project" value="InterPro"/>
</dbReference>
<name>A0A836JZ18_9HYME</name>
<evidence type="ECO:0000313" key="2">
    <source>
        <dbReference type="EMBL" id="KAG5332831.1"/>
    </source>
</evidence>
<dbReference type="Gene3D" id="3.30.420.10">
    <property type="entry name" value="Ribonuclease H-like superfamily/Ribonuclease H"/>
    <property type="match status" value="1"/>
</dbReference>
<dbReference type="GO" id="GO:0032259">
    <property type="term" value="P:methylation"/>
    <property type="evidence" value="ECO:0007669"/>
    <property type="project" value="UniProtKB-KW"/>
</dbReference>
<evidence type="ECO:0000313" key="3">
    <source>
        <dbReference type="Proteomes" id="UP000669903"/>
    </source>
</evidence>
<keyword evidence="3" id="KW-1185">Reference proteome</keyword>
<dbReference type="PANTHER" id="PTHR31511">
    <property type="entry name" value="PROTEIN CBG23764"/>
    <property type="match status" value="1"/>
</dbReference>
<feature type="non-terminal residue" evidence="2">
    <location>
        <position position="1"/>
    </location>
</feature>
<reference evidence="2" key="1">
    <citation type="submission" date="2020-03" db="EMBL/GenBank/DDBJ databases">
        <title>Relaxed selection underlies rapid genomic changes in the transitions from sociality to social parasitism in ants.</title>
        <authorList>
            <person name="Bi X."/>
        </authorList>
    </citation>
    <scope>NUCLEOTIDE SEQUENCE</scope>
    <source>
        <strain evidence="2">BGI-DK2014a</strain>
        <tissue evidence="2">Whole body</tissue>
    </source>
</reference>
<dbReference type="Gene3D" id="3.90.1600.10">
    <property type="entry name" value="Palm domain of DNA polymerase"/>
    <property type="match status" value="1"/>
</dbReference>
<organism evidence="2 3">
    <name type="scientific">Acromyrmex charruanus</name>
    <dbReference type="NCBI Taxonomy" id="2715315"/>
    <lineage>
        <taxon>Eukaryota</taxon>
        <taxon>Metazoa</taxon>
        <taxon>Ecdysozoa</taxon>
        <taxon>Arthropoda</taxon>
        <taxon>Hexapoda</taxon>
        <taxon>Insecta</taxon>
        <taxon>Pterygota</taxon>
        <taxon>Neoptera</taxon>
        <taxon>Endopterygota</taxon>
        <taxon>Hymenoptera</taxon>
        <taxon>Apocrita</taxon>
        <taxon>Aculeata</taxon>
        <taxon>Formicoidea</taxon>
        <taxon>Formicidae</taxon>
        <taxon>Myrmicinae</taxon>
        <taxon>Acromyrmex</taxon>
    </lineage>
</organism>
<gene>
    <name evidence="2" type="primary">Setmar_29</name>
    <name evidence="2" type="ORF">G6Z76_0007481</name>
</gene>
<keyword evidence="2" id="KW-0808">Transferase</keyword>
<dbReference type="GO" id="GO:0071897">
    <property type="term" value="P:DNA biosynthetic process"/>
    <property type="evidence" value="ECO:0007669"/>
    <property type="project" value="UniProtKB-ARBA"/>
</dbReference>
<dbReference type="Gene3D" id="3.30.40.10">
    <property type="entry name" value="Zinc/RING finger domain, C3HC4 (zinc finger)"/>
    <property type="match status" value="1"/>
</dbReference>
<dbReference type="InterPro" id="IPR036397">
    <property type="entry name" value="RNaseH_sf"/>
</dbReference>
<comment type="caution">
    <text evidence="2">The sequence shown here is derived from an EMBL/GenBank/DDBJ whole genome shotgun (WGS) entry which is preliminary data.</text>
</comment>
<keyword evidence="1" id="KW-0175">Coiled coil</keyword>
<keyword evidence="2" id="KW-0489">Methyltransferase</keyword>
<accession>A0A836JZ18</accession>
<dbReference type="GO" id="GO:0008168">
    <property type="term" value="F:methyltransferase activity"/>
    <property type="evidence" value="ECO:0007669"/>
    <property type="project" value="UniProtKB-KW"/>
</dbReference>
<dbReference type="InterPro" id="IPR023211">
    <property type="entry name" value="DNA_pol_palm_dom_sf"/>
</dbReference>
<dbReference type="SUPFAM" id="SSF56672">
    <property type="entry name" value="DNA/RNA polymerases"/>
    <property type="match status" value="1"/>
</dbReference>
<dbReference type="EMBL" id="JAANIC010005058">
    <property type="protein sequence ID" value="KAG5332831.1"/>
    <property type="molecule type" value="Genomic_DNA"/>
</dbReference>
<protein>
    <submittedName>
        <fullName evidence="2">SETMR methyltransferase</fullName>
    </submittedName>
</protein>